<protein>
    <submittedName>
        <fullName evidence="2">Uncharacterized protein</fullName>
    </submittedName>
</protein>
<accession>A0AAE3ZKZ6</accession>
<dbReference type="RefSeq" id="WP_310409191.1">
    <property type="nucleotide sequence ID" value="NZ_JAVDYC010000001.1"/>
</dbReference>
<evidence type="ECO:0000313" key="2">
    <source>
        <dbReference type="EMBL" id="MDR7320616.1"/>
    </source>
</evidence>
<dbReference type="Gene3D" id="3.90.550.20">
    <property type="match status" value="1"/>
</dbReference>
<proteinExistence type="predicted"/>
<comment type="caution">
    <text evidence="2">The sequence shown here is derived from an EMBL/GenBank/DDBJ whole genome shotgun (WGS) entry which is preliminary data.</text>
</comment>
<reference evidence="2 3" key="1">
    <citation type="submission" date="2023-07" db="EMBL/GenBank/DDBJ databases">
        <title>Sequencing the genomes of 1000 actinobacteria strains.</title>
        <authorList>
            <person name="Klenk H.-P."/>
        </authorList>
    </citation>
    <scope>NUCLEOTIDE SEQUENCE [LARGE SCALE GENOMIC DNA]</scope>
    <source>
        <strain evidence="2 3">DSM 44711</strain>
    </source>
</reference>
<keyword evidence="3" id="KW-1185">Reference proteome</keyword>
<dbReference type="EMBL" id="JAVDYC010000001">
    <property type="protein sequence ID" value="MDR7320616.1"/>
    <property type="molecule type" value="Genomic_DNA"/>
</dbReference>
<sequence>MPAHPLLDVVCRDGMFLPVPGGVYFHPGQTPASVDQMALVRAMNATRQATGGPIFVPRVALDSTTAMQSLGRALSVLDRSHDLVLVPVPGERPDPDAWLRATETAGVPAHLPPAAVPPSAGARIVPVGPDDRETGGTPVALRVLPDGDASTRALLRTAARLAADMTTTPLQRVRDLGAATSPAYPLAVGMVLTGSTEGWDPARLTPPTTAEIWETFRGAGPAPDDLAGALLSAPGSAALVRVPGLGGDRLTWLFAEDGTIWATGPEVGPASPALLAGSGRPGALATFLEAARDTSVPQITITPDEPVMPGAVGGLRAGMDRTAPAHPAFGPDYFGARKQAPTPAFARPLDGIRTGQLDAFFRRLDLTGRAGPVSLDGLPETGTVLRNAAGQEMPTHVPMIWVGSPVSPDNPAAAAFMAGAAQQARALAGEGYFTTLWVTEPPTAAGLEWARDNGIRVIPVQDVYHASNPVDDAFLVHLGARTVDGYTAAADVLRWRIVADFGGFYSDGDNAVEDAAAFAAEVRTLFERYGWAIHEGAYGRDGKRRINNSGILGARHHPAVREFRELIADNHATRQSELMAPIWSLFSGYAGGVEVAEHRAMDMLRRPLLWTAGPQILEQIGGRLPGRHRTGDGALPRLRSVHMGHAASWYRPDPLTPTRSFTEAERPAVLAGLAAVLAWQLLFRGRDLYLPAVAPVVAGFPDPDSVWRELLEPFLTEPPLRELVRTVTDRVLVAGAGGGVQLRQVELPEDLRTAWGLDGTHTSTWQLGELMRSVRPAQTPQLRWSGLTEPGSADDTVHRIARLTGPERTRTTGNLPLVTAVLDARVAPLLAKDPVAAAAWARFVATAPGPARDVITAYHRARERAYERLGLDPRSPLLPSSATLVARLSGASPDAVFPDAADRALAAALATASPWADLLIGALDTLDPWDGTDPDCADRVTDVLRALGIPLPSAVEDAVRGRDRLATRMGGFFQEPATAARLTALRIGAVTPVWAVEQAHVVLVHRHDALHYTLVETQESGTARLRPFTTDRLPEPLAGTVRLLGDAGRALLQADLDSRAIVAGPDGSAAPASDRTVTALLDPGTAGGEPGMLRAFTGRPAEATVTVTDDSVDYFAGLADETGYAGSKLRRAVTTAGHQRRVRAREFVERRLGDAPLRRDLVDPAVWFYRSRVAHLDVSMRVRSDERGAVQVSKPLPLDSFLQDRKIEWLTDDLIQAGWTVTHGEVNDVRPAERRVTVHTLAPDEGTLRALWHARDSMLDLENQHAHRSYRLAQTETQQRVRVLATARAAELTDPARRRRAWTALARTVAEELGVPPVTDVFIDDTGAVREGRFALDTWTLTLDGRQHLDGMLSALVGALTQSERYALAVRRMMLAGRLTGQAEGLPASIRQALSSMPPPPPGPADVAGREWDTGSGGVRRARERLAELRRSMTPPAEAWPGGRLHRRLVAEDSAWRQLAADLELRYGRMPRKASDLAVTRSWAAGGSVRDWSGVRVHGLAGFTAHPLGAAGVHLYARHTVTGPDHGPAPLARRPPATGPLVVVDFPARMDVSGALHALRAQLPDGAVVELRPNTLLHPETVVALAAALGPRHRLTIGTDGVDLTWVSGAIRHFAAYGRNHRPALGPFAAHYLVSADPLDPVTAPTALADLGTARFRLGPGVEAALTVGGRLWIGEPGTEAAAHPDDPPVVVGTPGRPTPWHVWQTALDRVADFASAAGEPFAAENVRVHAPLPMPTALPDVSPDAIRPVHDEDRELFRWLFGDLDDGVPVPDPDGRPLSRYHLLDALADLAGADPRSTGHDEIARALSELARLAGTGTGIDALRRLLVLAAEAVRTGGLRGITVDRLRALQSPPEVFPRRYADHLGQVGLGWLAEDLRAAGVSVRSEGDDVPTGPGDWVLTVADDTDERPFLTARDELLGLGARHDHRTYRMSGPELREQARQWATAAHTALAGGDVTAWTALAHRLADAGGVPRPEHVSVGGSGPLLDSATWTLTLPRDRNVDRVLRALLHGLLRAEQHVVAGQDRVLRREVSAAELAERTVPRVRNAMLRGPDIGDLRVDLVRRAFGPQQRARSRELRQAAKDLDALRPAAVPGTGNGRVRRRLATAARAWATAHDLLDLLHRAEPRAATELWADRALLAAGSVRDWSGIDVPAPDGHRVTGLGRAGVHVHPDGEAPAITRRPPEDGPLVVIGLRPGTDPGRFAGMLRSLPPGTVVELRPGRPVSPADAVALVRALGTTHTVTIARDRLRTPPEGYDARHFAAYGRNHRPALGSFADHYRVGAEPFDPDVEITVPRDPSSGRYDLGAGTVAYQIGSRLWIGAAGTAPRIGPDDPEIVIGTPGQDTPWPVWQAALHRIAEFSAAAGLELRTRRVRVHRPEQTTPAVPAPSADALHPVTDADRALLRALTGDDAPAGTPDAFYLADAVADLAGVSPDTTDPAEITAAVDALATRITGTGGTAARRTLLDLAARATGDGGLTRLATLRPADLGPQRTRRPTEDLQVYSVRVQQPGPDAIAALLRRDPAAELDDALFAIRMATPGVHQLTGTDPETRRAWADTSAALAGLRNLPAPDAWSRLPELGIDATLRRVARLVPDGTHLAAQPLLALDAVLRTGVFPDHVWPAPAPVHRLGAWTTQPRAVLDAVDAYAARAGRPVVAVDLAGPPEVVTPVIDRLRELLRWYGRIGPAPLVVGSRATAYGLTLFEQVRAEQRPVALTTEMAGWRLRDTDGNTVGELTATPARKQFEDAATLSPTVSGSPVALREWLSAFDPAPAEAYHRENWERLHDPAVATALDRLAEAHPDDTRLAAFRTALAVARRAGGPIPATGPRPAAASLLEVEPPWTADRGRVPVTVVYDYLRADGDRRARVPWDGLLFALMLAGELTDAQALSLPRATAVTGHDLANLTMMTAIAEIRALPDRAELLDADPLTHPRLKPIFDRIGRITKGGPDGSYRDCLSPDDRVAWVGRLDAYAKRLAASGDPFQRLRADLIGAVTYAASNC</sequence>
<feature type="region of interest" description="Disordered" evidence="1">
    <location>
        <begin position="1397"/>
        <end position="1417"/>
    </location>
</feature>
<organism evidence="2 3">
    <name type="scientific">Catenuloplanes niger</name>
    <dbReference type="NCBI Taxonomy" id="587534"/>
    <lineage>
        <taxon>Bacteria</taxon>
        <taxon>Bacillati</taxon>
        <taxon>Actinomycetota</taxon>
        <taxon>Actinomycetes</taxon>
        <taxon>Micromonosporales</taxon>
        <taxon>Micromonosporaceae</taxon>
        <taxon>Catenuloplanes</taxon>
    </lineage>
</organism>
<evidence type="ECO:0000256" key="1">
    <source>
        <dbReference type="SAM" id="MobiDB-lite"/>
    </source>
</evidence>
<dbReference type="Proteomes" id="UP001183629">
    <property type="component" value="Unassembled WGS sequence"/>
</dbReference>
<gene>
    <name evidence="2" type="ORF">J2S44_000866</name>
</gene>
<name>A0AAE3ZKZ6_9ACTN</name>
<evidence type="ECO:0000313" key="3">
    <source>
        <dbReference type="Proteomes" id="UP001183629"/>
    </source>
</evidence>